<keyword evidence="2" id="KW-1185">Reference proteome</keyword>
<dbReference type="EMBL" id="SJPF01000005">
    <property type="protein sequence ID" value="TWT30734.1"/>
    <property type="molecule type" value="Genomic_DNA"/>
</dbReference>
<evidence type="ECO:0000313" key="1">
    <source>
        <dbReference type="EMBL" id="TWT30734.1"/>
    </source>
</evidence>
<reference evidence="1 2" key="1">
    <citation type="submission" date="2019-02" db="EMBL/GenBank/DDBJ databases">
        <title>Deep-cultivation of Planctomycetes and their phenomic and genomic characterization uncovers novel biology.</title>
        <authorList>
            <person name="Wiegand S."/>
            <person name="Jogler M."/>
            <person name="Boedeker C."/>
            <person name="Pinto D."/>
            <person name="Vollmers J."/>
            <person name="Rivas-Marin E."/>
            <person name="Kohn T."/>
            <person name="Peeters S.H."/>
            <person name="Heuer A."/>
            <person name="Rast P."/>
            <person name="Oberbeckmann S."/>
            <person name="Bunk B."/>
            <person name="Jeske O."/>
            <person name="Meyerdierks A."/>
            <person name="Storesund J.E."/>
            <person name="Kallscheuer N."/>
            <person name="Luecker S."/>
            <person name="Lage O.M."/>
            <person name="Pohl T."/>
            <person name="Merkel B.J."/>
            <person name="Hornburger P."/>
            <person name="Mueller R.-W."/>
            <person name="Bruemmer F."/>
            <person name="Labrenz M."/>
            <person name="Spormann A.M."/>
            <person name="Op Den Camp H."/>
            <person name="Overmann J."/>
            <person name="Amann R."/>
            <person name="Jetten M.S.M."/>
            <person name="Mascher T."/>
            <person name="Medema M.H."/>
            <person name="Devos D.P."/>
            <person name="Kaster A.-K."/>
            <person name="Ovreas L."/>
            <person name="Rohde M."/>
            <person name="Galperin M.Y."/>
            <person name="Jogler C."/>
        </authorList>
    </citation>
    <scope>NUCLEOTIDE SEQUENCE [LARGE SCALE GENOMIC DNA]</scope>
    <source>
        <strain evidence="1 2">Enr8</strain>
    </source>
</reference>
<sequence length="317" mass="34976">MYFPDRNVSKMLIGGTFFTWVRPASGPNGLEDFAYLAVSYFSRRQGESDLDALHRVERQTNIGIDGTSRNGISVSSQETTFQGMVALERTFHGDLRSMNIVSTIVAHKSGIFAISGVGHSSRYRLTQLRAMRDSFRIVEQTDSDDKMNEPALIDFTSMSGASGRIGSQLFSPEGEPISLQLPSGEIHAEEVGGFRQYRWTGPLRQGPIKGVAAEIKLFVVPRSPNLSEIEAIEEAKQRIRPMPPDSIQVANVSDITTTCDGHETASTTFEIPAQKTRNHVAYIADSSAVYVLLAVGADDSWPNRKWDEVLASVRFSK</sequence>
<proteinExistence type="predicted"/>
<protein>
    <submittedName>
        <fullName evidence="1">Uncharacterized protein</fullName>
    </submittedName>
</protein>
<gene>
    <name evidence="1" type="ORF">Enr8_42570</name>
</gene>
<comment type="caution">
    <text evidence="1">The sequence shown here is derived from an EMBL/GenBank/DDBJ whole genome shotgun (WGS) entry which is preliminary data.</text>
</comment>
<name>A0A5C5UWI0_9BACT</name>
<dbReference type="Proteomes" id="UP000318878">
    <property type="component" value="Unassembled WGS sequence"/>
</dbReference>
<evidence type="ECO:0000313" key="2">
    <source>
        <dbReference type="Proteomes" id="UP000318878"/>
    </source>
</evidence>
<accession>A0A5C5UWI0</accession>
<organism evidence="1 2">
    <name type="scientific">Blastopirellula retiformator</name>
    <dbReference type="NCBI Taxonomy" id="2527970"/>
    <lineage>
        <taxon>Bacteria</taxon>
        <taxon>Pseudomonadati</taxon>
        <taxon>Planctomycetota</taxon>
        <taxon>Planctomycetia</taxon>
        <taxon>Pirellulales</taxon>
        <taxon>Pirellulaceae</taxon>
        <taxon>Blastopirellula</taxon>
    </lineage>
</organism>
<dbReference type="AlphaFoldDB" id="A0A5C5UWI0"/>